<comment type="caution">
    <text evidence="1">The sequence shown here is derived from an EMBL/GenBank/DDBJ whole genome shotgun (WGS) entry which is preliminary data.</text>
</comment>
<sequence length="71" mass="7700">MIEGNTYTEHFAKTGTITITSMNSDKKTVSGTFSFTAEKVGVLQTKVVTPDVVEVKNGVFTNVPYKVLTTP</sequence>
<proteinExistence type="predicted"/>
<dbReference type="Pfam" id="PF19765">
    <property type="entry name" value="DUF6252"/>
    <property type="match status" value="1"/>
</dbReference>
<gene>
    <name evidence="1" type="ORF">NJT12_07930</name>
</gene>
<dbReference type="RefSeq" id="WP_271335348.1">
    <property type="nucleotide sequence ID" value="NZ_JAMZNK010000009.1"/>
</dbReference>
<evidence type="ECO:0000313" key="1">
    <source>
        <dbReference type="EMBL" id="MDA6069544.1"/>
    </source>
</evidence>
<organism evidence="1 2">
    <name type="scientific">Flavobacterium azizsancarii</name>
    <dbReference type="NCBI Taxonomy" id="2961580"/>
    <lineage>
        <taxon>Bacteria</taxon>
        <taxon>Pseudomonadati</taxon>
        <taxon>Bacteroidota</taxon>
        <taxon>Flavobacteriia</taxon>
        <taxon>Flavobacteriales</taxon>
        <taxon>Flavobacteriaceae</taxon>
        <taxon>Flavobacterium</taxon>
    </lineage>
</organism>
<dbReference type="EMBL" id="JAMZNK010000009">
    <property type="protein sequence ID" value="MDA6069544.1"/>
    <property type="molecule type" value="Genomic_DNA"/>
</dbReference>
<reference evidence="1 2" key="1">
    <citation type="journal article" date="2023" name="Chemosphere">
        <title>Whole genome analysis of Flavobacterium aziz-sancarii sp. nov., isolated from Ardley Island (Antarctica), revealed a rich resistome and bioremediation potential.</title>
        <authorList>
            <person name="Otur C."/>
            <person name="Okay S."/>
            <person name="Kurt-Kizildogan A."/>
        </authorList>
    </citation>
    <scope>NUCLEOTIDE SEQUENCE [LARGE SCALE GENOMIC DNA]</scope>
    <source>
        <strain evidence="1 2">AC</strain>
    </source>
</reference>
<accession>A0ABT4WAE3</accession>
<dbReference type="InterPro" id="IPR046219">
    <property type="entry name" value="DUF6252"/>
</dbReference>
<keyword evidence="2" id="KW-1185">Reference proteome</keyword>
<protein>
    <submittedName>
        <fullName evidence="1">DUF6252 family protein</fullName>
    </submittedName>
</protein>
<dbReference type="Proteomes" id="UP001212170">
    <property type="component" value="Unassembled WGS sequence"/>
</dbReference>
<name>A0ABT4WAE3_9FLAO</name>
<evidence type="ECO:0000313" key="2">
    <source>
        <dbReference type="Proteomes" id="UP001212170"/>
    </source>
</evidence>